<reference evidence="1" key="1">
    <citation type="submission" date="2020-04" db="EMBL/GenBank/DDBJ databases">
        <authorList>
            <person name="Alioto T."/>
            <person name="Alioto T."/>
            <person name="Gomez Garrido J."/>
        </authorList>
    </citation>
    <scope>NUCLEOTIDE SEQUENCE</scope>
    <source>
        <strain evidence="1">A484AB</strain>
    </source>
</reference>
<keyword evidence="2" id="KW-1185">Reference proteome</keyword>
<dbReference type="Proteomes" id="UP001152795">
    <property type="component" value="Unassembled WGS sequence"/>
</dbReference>
<dbReference type="PANTHER" id="PTHR31511:SF12">
    <property type="entry name" value="RHO TERMINATION FACTOR N-TERMINAL DOMAIN-CONTAINING PROTEIN"/>
    <property type="match status" value="1"/>
</dbReference>
<name>A0A7D9EVZ0_PARCT</name>
<gene>
    <name evidence="1" type="ORF">PACLA_8A075701</name>
</gene>
<comment type="caution">
    <text evidence="1">The sequence shown here is derived from an EMBL/GenBank/DDBJ whole genome shotgun (WGS) entry which is preliminary data.</text>
</comment>
<dbReference type="EMBL" id="CACRXK020009183">
    <property type="protein sequence ID" value="CAB4016604.1"/>
    <property type="molecule type" value="Genomic_DNA"/>
</dbReference>
<accession>A0A7D9EVZ0</accession>
<protein>
    <submittedName>
        <fullName evidence="1">Uncharacterized protein</fullName>
    </submittedName>
</protein>
<proteinExistence type="predicted"/>
<dbReference type="OrthoDB" id="2419425at2759"/>
<dbReference type="PANTHER" id="PTHR31511">
    <property type="entry name" value="PROTEIN CBG23764"/>
    <property type="match status" value="1"/>
</dbReference>
<sequence>MPIKSENGVKVGETLTVRLVKGLISENKPQDVFFKTYSVAVTSIDEVEDVVDRNAEVIQVKLEGYQERGSNWRVLGLEKHEINITKCKPLKGSSFIDTPPSIKYSRNSLLNTHNEDDKCLLWRHVRHLNPYKRNAQWVRVADEDSQRHSTMRA</sequence>
<dbReference type="AlphaFoldDB" id="A0A7D9EVZ0"/>
<organism evidence="1 2">
    <name type="scientific">Paramuricea clavata</name>
    <name type="common">Red gorgonian</name>
    <name type="synonym">Violescent sea-whip</name>
    <dbReference type="NCBI Taxonomy" id="317549"/>
    <lineage>
        <taxon>Eukaryota</taxon>
        <taxon>Metazoa</taxon>
        <taxon>Cnidaria</taxon>
        <taxon>Anthozoa</taxon>
        <taxon>Octocorallia</taxon>
        <taxon>Malacalcyonacea</taxon>
        <taxon>Plexauridae</taxon>
        <taxon>Paramuricea</taxon>
    </lineage>
</organism>
<evidence type="ECO:0000313" key="2">
    <source>
        <dbReference type="Proteomes" id="UP001152795"/>
    </source>
</evidence>
<evidence type="ECO:0000313" key="1">
    <source>
        <dbReference type="EMBL" id="CAB4016604.1"/>
    </source>
</evidence>